<keyword evidence="9" id="KW-0249">Electron transport</keyword>
<evidence type="ECO:0000256" key="4">
    <source>
        <dbReference type="ARBA" id="ARBA00022617"/>
    </source>
</evidence>
<evidence type="ECO:0000256" key="6">
    <source>
        <dbReference type="ARBA" id="ARBA00022692"/>
    </source>
</evidence>
<evidence type="ECO:0000256" key="8">
    <source>
        <dbReference type="ARBA" id="ARBA00022792"/>
    </source>
</evidence>
<dbReference type="GO" id="GO:0046872">
    <property type="term" value="F:metal ion binding"/>
    <property type="evidence" value="ECO:0007669"/>
    <property type="project" value="UniProtKB-KW"/>
</dbReference>
<gene>
    <name evidence="15" type="ORF">EB796_001880</name>
</gene>
<evidence type="ECO:0000256" key="13">
    <source>
        <dbReference type="ARBA" id="ARBA00023136"/>
    </source>
</evidence>
<feature type="binding site" description="covalent" evidence="14">
    <location>
        <position position="73"/>
    </location>
    <ligand>
        <name>heme c</name>
        <dbReference type="ChEBI" id="CHEBI:61717"/>
    </ligand>
</feature>
<dbReference type="Gene3D" id="1.10.760.10">
    <property type="entry name" value="Cytochrome c-like domain"/>
    <property type="match status" value="1"/>
</dbReference>
<keyword evidence="4 14" id="KW-0349">Heme</keyword>
<evidence type="ECO:0000256" key="14">
    <source>
        <dbReference type="PIRSR" id="PIRSR602326-1"/>
    </source>
</evidence>
<dbReference type="InterPro" id="IPR021157">
    <property type="entry name" value="Cyt_c1_TM_anchor_C"/>
</dbReference>
<keyword evidence="3" id="KW-0813">Transport</keyword>
<dbReference type="FunFam" id="1.10.760.10:FF:000002">
    <property type="entry name" value="Cytochrome c1, heme protein"/>
    <property type="match status" value="1"/>
</dbReference>
<proteinExistence type="inferred from homology"/>
<name>A0A7J7KNP2_BUGNE</name>
<dbReference type="GO" id="GO:0006122">
    <property type="term" value="P:mitochondrial electron transport, ubiquinol to cytochrome c"/>
    <property type="evidence" value="ECO:0007669"/>
    <property type="project" value="TreeGrafter"/>
</dbReference>
<evidence type="ECO:0000256" key="1">
    <source>
        <dbReference type="ARBA" id="ARBA00004273"/>
    </source>
</evidence>
<comment type="subcellular location">
    <subcellularLocation>
        <location evidence="1">Mitochondrion inner membrane</location>
    </subcellularLocation>
</comment>
<feature type="binding site" description="covalent" evidence="14">
    <location>
        <position position="196"/>
    </location>
    <ligand>
        <name>heme c</name>
        <dbReference type="ChEBI" id="CHEBI:61717"/>
    </ligand>
</feature>
<feature type="binding site" description="covalent" evidence="14">
    <location>
        <position position="77"/>
    </location>
    <ligand>
        <name>heme c</name>
        <dbReference type="ChEBI" id="CHEBI:61717"/>
    </ligand>
</feature>
<keyword evidence="11 14" id="KW-0408">Iron</keyword>
<dbReference type="AlphaFoldDB" id="A0A7J7KNP2"/>
<protein>
    <submittedName>
        <fullName evidence="15">CYC1</fullName>
    </submittedName>
</protein>
<comment type="similarity">
    <text evidence="2">Belongs to the cytochrome c family.</text>
</comment>
<dbReference type="PANTHER" id="PTHR10266:SF3">
    <property type="entry name" value="CYTOCHROME C1, HEME PROTEIN, MITOCHONDRIAL"/>
    <property type="match status" value="1"/>
</dbReference>
<dbReference type="Proteomes" id="UP000593567">
    <property type="component" value="Unassembled WGS sequence"/>
</dbReference>
<comment type="cofactor">
    <cofactor evidence="14">
        <name>heme c</name>
        <dbReference type="ChEBI" id="CHEBI:61717"/>
    </cofactor>
    <text evidence="14">Binds 1 heme c group covalently per subunit.</text>
</comment>
<comment type="caution">
    <text evidence="15">The sequence shown here is derived from an EMBL/GenBank/DDBJ whole genome shotgun (WGS) entry which is preliminary data.</text>
</comment>
<keyword evidence="7 14" id="KW-0479">Metal-binding</keyword>
<keyword evidence="6" id="KW-0812">Transmembrane</keyword>
<dbReference type="GO" id="GO:0009055">
    <property type="term" value="F:electron transfer activity"/>
    <property type="evidence" value="ECO:0007669"/>
    <property type="project" value="InterPro"/>
</dbReference>
<evidence type="ECO:0000256" key="3">
    <source>
        <dbReference type="ARBA" id="ARBA00022448"/>
    </source>
</evidence>
<evidence type="ECO:0000256" key="11">
    <source>
        <dbReference type="ARBA" id="ARBA00023004"/>
    </source>
</evidence>
<evidence type="ECO:0000256" key="5">
    <source>
        <dbReference type="ARBA" id="ARBA00022660"/>
    </source>
</evidence>
<dbReference type="GO" id="GO:0020037">
    <property type="term" value="F:heme binding"/>
    <property type="evidence" value="ECO:0007669"/>
    <property type="project" value="InterPro"/>
</dbReference>
<evidence type="ECO:0000256" key="2">
    <source>
        <dbReference type="ARBA" id="ARBA00006488"/>
    </source>
</evidence>
<keyword evidence="10" id="KW-1133">Transmembrane helix</keyword>
<evidence type="ECO:0000313" key="16">
    <source>
        <dbReference type="Proteomes" id="UP000593567"/>
    </source>
</evidence>
<dbReference type="SUPFAM" id="SSF81496">
    <property type="entry name" value="Cytochrome c1 subunit of cytochrome bc1 complex (Ubiquinol-cytochrome c reductase), transmembrane anchor"/>
    <property type="match status" value="1"/>
</dbReference>
<reference evidence="15" key="1">
    <citation type="submission" date="2020-06" db="EMBL/GenBank/DDBJ databases">
        <title>Draft genome of Bugula neritina, a colonial animal packing powerful symbionts and potential medicines.</title>
        <authorList>
            <person name="Rayko M."/>
        </authorList>
    </citation>
    <scope>NUCLEOTIDE SEQUENCE [LARGE SCALE GENOMIC DNA]</scope>
    <source>
        <strain evidence="15">Kwan_BN1</strain>
    </source>
</reference>
<keyword evidence="8" id="KW-0999">Mitochondrion inner membrane</keyword>
<dbReference type="SUPFAM" id="SSF46626">
    <property type="entry name" value="Cytochrome c"/>
    <property type="match status" value="1"/>
</dbReference>
<evidence type="ECO:0000313" key="15">
    <source>
        <dbReference type="EMBL" id="KAF6039799.1"/>
    </source>
</evidence>
<evidence type="ECO:0000256" key="12">
    <source>
        <dbReference type="ARBA" id="ARBA00023128"/>
    </source>
</evidence>
<dbReference type="InterPro" id="IPR036909">
    <property type="entry name" value="Cyt_c-like_dom_sf"/>
</dbReference>
<keyword evidence="5" id="KW-0679">Respiratory chain</keyword>
<dbReference type="GO" id="GO:0005743">
    <property type="term" value="C:mitochondrial inner membrane"/>
    <property type="evidence" value="ECO:0007669"/>
    <property type="project" value="UniProtKB-SubCell"/>
</dbReference>
<evidence type="ECO:0000256" key="7">
    <source>
        <dbReference type="ARBA" id="ARBA00022723"/>
    </source>
</evidence>
<keyword evidence="13" id="KW-0472">Membrane</keyword>
<organism evidence="15 16">
    <name type="scientific">Bugula neritina</name>
    <name type="common">Brown bryozoan</name>
    <name type="synonym">Sertularia neritina</name>
    <dbReference type="NCBI Taxonomy" id="10212"/>
    <lineage>
        <taxon>Eukaryota</taxon>
        <taxon>Metazoa</taxon>
        <taxon>Spiralia</taxon>
        <taxon>Lophotrochozoa</taxon>
        <taxon>Bryozoa</taxon>
        <taxon>Gymnolaemata</taxon>
        <taxon>Cheilostomatida</taxon>
        <taxon>Flustrina</taxon>
        <taxon>Buguloidea</taxon>
        <taxon>Bugulidae</taxon>
        <taxon>Bugula</taxon>
    </lineage>
</organism>
<dbReference type="EMBL" id="VXIV02000210">
    <property type="protein sequence ID" value="KAF6039799.1"/>
    <property type="molecule type" value="Genomic_DNA"/>
</dbReference>
<dbReference type="Pfam" id="PF02167">
    <property type="entry name" value="Cytochrom_C1"/>
    <property type="match status" value="1"/>
</dbReference>
<sequence>MAAWSPFKKIAASLFGVTGATAAFTVYNLEKRPLKAAELLLHPPAYEWAHNKVFGSFDAASLRRGYLVYKNVCKQCHSIKYLAFREMVGVFMTEEEAKAEAAEVDIVDGPDDTGEMFERPGKLSDKLPMPYRNDEEARFANNGALPPDLSYIVLARHGGEDYVFSLLTGYCDPPEGFDLKDGLHYNPYFAGGAIGMAQALFPGIYEYADGTPAPVSQLAKDVTEFLAWIAQPELNTRKEMAIKFLMVMTFLLPSVYYWKRFKWAPIKNLKIEFRPPKPPARDQTGTATLKFRKGIPKLRLTDQIYKTLQTE</sequence>
<accession>A0A7J7KNP2</accession>
<dbReference type="Gene3D" id="1.20.5.100">
    <property type="entry name" value="Cytochrome c1, transmembrane anchor, C-terminal"/>
    <property type="match status" value="1"/>
</dbReference>
<evidence type="ECO:0000256" key="9">
    <source>
        <dbReference type="ARBA" id="ARBA00022982"/>
    </source>
</evidence>
<evidence type="ECO:0000256" key="10">
    <source>
        <dbReference type="ARBA" id="ARBA00022989"/>
    </source>
</evidence>
<dbReference type="PRINTS" id="PR00603">
    <property type="entry name" value="CYTOCHROMEC1"/>
</dbReference>
<keyword evidence="16" id="KW-1185">Reference proteome</keyword>
<dbReference type="InterPro" id="IPR002326">
    <property type="entry name" value="Cyt_c1"/>
</dbReference>
<keyword evidence="12" id="KW-0496">Mitochondrion</keyword>
<dbReference type="OrthoDB" id="5925at2759"/>
<feature type="binding site" description="covalent" evidence="14">
    <location>
        <position position="76"/>
    </location>
    <ligand>
        <name>heme c</name>
        <dbReference type="ChEBI" id="CHEBI:61717"/>
    </ligand>
</feature>
<dbReference type="PANTHER" id="PTHR10266">
    <property type="entry name" value="CYTOCHROME C1"/>
    <property type="match status" value="1"/>
</dbReference>